<proteinExistence type="inferred from homology"/>
<dbReference type="RefSeq" id="WP_338605304.1">
    <property type="nucleotide sequence ID" value="NZ_AP028679.1"/>
</dbReference>
<dbReference type="GO" id="GO:0005886">
    <property type="term" value="C:plasma membrane"/>
    <property type="evidence" value="ECO:0007669"/>
    <property type="project" value="UniProtKB-SubCell"/>
</dbReference>
<evidence type="ECO:0000256" key="3">
    <source>
        <dbReference type="SAM" id="MobiDB-lite"/>
    </source>
</evidence>
<comment type="similarity">
    <text evidence="1 2">Belongs to the outer membrane factor (OMF) (TC 1.B.17) family.</text>
</comment>
<dbReference type="AlphaFoldDB" id="A0AAU9ESJ9"/>
<keyword evidence="2" id="KW-0564">Palmitate</keyword>
<reference evidence="5" key="1">
    <citation type="journal article" date="2023" name="Arch. Microbiol.">
        <title>Desulfoferula mesophilus gen. nov. sp. nov., a mesophilic sulfate-reducing bacterium isolated from a brackish lake sediment.</title>
        <authorList>
            <person name="Watanabe T."/>
            <person name="Yabe T."/>
            <person name="Tsuji J.M."/>
            <person name="Fukui M."/>
        </authorList>
    </citation>
    <scope>NUCLEOTIDE SEQUENCE [LARGE SCALE GENOMIC DNA]</scope>
    <source>
        <strain evidence="5">12FAK</strain>
    </source>
</reference>
<organism evidence="4 5">
    <name type="scientific">Desulfoferula mesophila</name>
    <dbReference type="NCBI Taxonomy" id="3058419"/>
    <lineage>
        <taxon>Bacteria</taxon>
        <taxon>Pseudomonadati</taxon>
        <taxon>Thermodesulfobacteriota</taxon>
        <taxon>Desulfarculia</taxon>
        <taxon>Desulfarculales</taxon>
        <taxon>Desulfarculaceae</taxon>
        <taxon>Desulfoferula</taxon>
    </lineage>
</organism>
<feature type="chain" id="PRO_5043094296" description="RND transporter" evidence="2">
    <location>
        <begin position="22"/>
        <end position="500"/>
    </location>
</feature>
<evidence type="ECO:0000256" key="1">
    <source>
        <dbReference type="ARBA" id="ARBA00007613"/>
    </source>
</evidence>
<evidence type="ECO:0000313" key="4">
    <source>
        <dbReference type="EMBL" id="BEQ13566.1"/>
    </source>
</evidence>
<dbReference type="Gene3D" id="2.20.200.10">
    <property type="entry name" value="Outer membrane efflux proteins (OEP)"/>
    <property type="match status" value="1"/>
</dbReference>
<accession>A0AAU9ESJ9</accession>
<sequence length="500" mass="54768">MKMRILLIAALCLGLSGCVTVGPDYQKPQTPQPDVSDVVGAHGNKGREVTLGKKDLVAWWQVFNDPMLTELIHEALQGNLDVREARAKVREARAQLTISRAGLFPEVDATGSYKKGRDIVGYNTVDEAMYSENTYYHAGFDATWEIDIFGGTRRGVQAAQADIQTQEASLESVWVSLAGEVAQTYVAIRSFQQRLTVAESNVRAQADTLDILQARYQAGLSDELDVQQARYNLEKSRSTIPSLKSGLEISTNILAVLVGQMPGTLQKRLAQPAAIPKAPFNVVVGIPADTLRRRPDIRMAERALAAQTARIGQATADLYPKFYLIGSIGLESMKSENLFNSASNVWSFLPTITWPIFRAGSIRANIEVQNAKQEQLAARYDKAVLNAVKEIRNSLTAFSQEQERLVSLTAAVDAAQKAAEIAQQKYRHGLVNFTNVLDAQRSLFSYDDQRIISQEAITGDVIRLYKALGGGWQYLRSQAPGQAPAGPAQTARASATTARP</sequence>
<keyword evidence="2" id="KW-0449">Lipoprotein</keyword>
<keyword evidence="2" id="KW-0812">Transmembrane</keyword>
<dbReference type="Gene3D" id="1.20.1600.10">
    <property type="entry name" value="Outer membrane efflux proteins (OEP)"/>
    <property type="match status" value="1"/>
</dbReference>
<keyword evidence="2" id="KW-0472">Membrane</keyword>
<evidence type="ECO:0000256" key="2">
    <source>
        <dbReference type="RuleBase" id="RU362097"/>
    </source>
</evidence>
<feature type="signal peptide" evidence="2">
    <location>
        <begin position="1"/>
        <end position="21"/>
    </location>
</feature>
<keyword evidence="5" id="KW-1185">Reference proteome</keyword>
<evidence type="ECO:0008006" key="6">
    <source>
        <dbReference type="Google" id="ProtNLM"/>
    </source>
</evidence>
<gene>
    <name evidence="4" type="ORF">FAK_06320</name>
</gene>
<dbReference type="EMBL" id="AP028679">
    <property type="protein sequence ID" value="BEQ13566.1"/>
    <property type="molecule type" value="Genomic_DNA"/>
</dbReference>
<protein>
    <recommendedName>
        <fullName evidence="6">RND transporter</fullName>
    </recommendedName>
</protein>
<dbReference type="Proteomes" id="UP001366166">
    <property type="component" value="Chromosome"/>
</dbReference>
<dbReference type="InterPro" id="IPR003423">
    <property type="entry name" value="OMP_efflux"/>
</dbReference>
<dbReference type="GO" id="GO:0015562">
    <property type="term" value="F:efflux transmembrane transporter activity"/>
    <property type="evidence" value="ECO:0007669"/>
    <property type="project" value="InterPro"/>
</dbReference>
<keyword evidence="2" id="KW-0732">Signal</keyword>
<dbReference type="PANTHER" id="PTHR30203">
    <property type="entry name" value="OUTER MEMBRANE CATION EFFLUX PROTEIN"/>
    <property type="match status" value="1"/>
</dbReference>
<dbReference type="InterPro" id="IPR010131">
    <property type="entry name" value="MdtP/NodT-like"/>
</dbReference>
<dbReference type="SUPFAM" id="SSF56954">
    <property type="entry name" value="Outer membrane efflux proteins (OEP)"/>
    <property type="match status" value="1"/>
</dbReference>
<name>A0AAU9ESJ9_9BACT</name>
<dbReference type="NCBIfam" id="TIGR01845">
    <property type="entry name" value="outer_NodT"/>
    <property type="match status" value="1"/>
</dbReference>
<dbReference type="Pfam" id="PF02321">
    <property type="entry name" value="OEP"/>
    <property type="match status" value="2"/>
</dbReference>
<dbReference type="KEGG" id="dmp:FAK_06320"/>
<keyword evidence="2" id="KW-1134">Transmembrane beta strand</keyword>
<comment type="subcellular location">
    <subcellularLocation>
        <location evidence="2">Cell membrane</location>
        <topology evidence="2">Lipid-anchor</topology>
    </subcellularLocation>
</comment>
<evidence type="ECO:0000313" key="5">
    <source>
        <dbReference type="Proteomes" id="UP001366166"/>
    </source>
</evidence>
<dbReference type="PROSITE" id="PS51257">
    <property type="entry name" value="PROKAR_LIPOPROTEIN"/>
    <property type="match status" value="1"/>
</dbReference>
<feature type="region of interest" description="Disordered" evidence="3">
    <location>
        <begin position="479"/>
        <end position="500"/>
    </location>
</feature>